<gene>
    <name evidence="6" type="ORF">PLANPX_3861</name>
</gene>
<feature type="zinc finger region" description="dksA C4-type" evidence="4">
    <location>
        <begin position="88"/>
        <end position="112"/>
    </location>
</feature>
<feature type="domain" description="Zinc finger DksA/TraR C4-type" evidence="5">
    <location>
        <begin position="83"/>
        <end position="115"/>
    </location>
</feature>
<dbReference type="RefSeq" id="WP_152099863.1">
    <property type="nucleotide sequence ID" value="NZ_AP021861.1"/>
</dbReference>
<dbReference type="SUPFAM" id="SSF109635">
    <property type="entry name" value="DnaK suppressor protein DksA, alpha-hairpin domain"/>
    <property type="match status" value="1"/>
</dbReference>
<dbReference type="InterPro" id="IPR037187">
    <property type="entry name" value="DnaK_N"/>
</dbReference>
<name>A0A5K7XMH5_9BACT</name>
<protein>
    <recommendedName>
        <fullName evidence="5">Zinc finger DksA/TraR C4-type domain-containing protein</fullName>
    </recommendedName>
</protein>
<dbReference type="PANTHER" id="PTHR33823:SF4">
    <property type="entry name" value="GENERAL STRESS PROTEIN 16O"/>
    <property type="match status" value="1"/>
</dbReference>
<dbReference type="Pfam" id="PF01258">
    <property type="entry name" value="zf-dskA_traR"/>
    <property type="match status" value="1"/>
</dbReference>
<proteinExistence type="predicted"/>
<accession>A0A5K7XMH5</accession>
<keyword evidence="1" id="KW-0479">Metal-binding</keyword>
<keyword evidence="2" id="KW-0863">Zinc-finger</keyword>
<evidence type="ECO:0000313" key="7">
    <source>
        <dbReference type="Proteomes" id="UP000326837"/>
    </source>
</evidence>
<dbReference type="Proteomes" id="UP000326837">
    <property type="component" value="Chromosome"/>
</dbReference>
<keyword evidence="7" id="KW-1185">Reference proteome</keyword>
<evidence type="ECO:0000256" key="2">
    <source>
        <dbReference type="ARBA" id="ARBA00022771"/>
    </source>
</evidence>
<organism evidence="6 7">
    <name type="scientific">Lacipirellula parvula</name>
    <dbReference type="NCBI Taxonomy" id="2650471"/>
    <lineage>
        <taxon>Bacteria</taxon>
        <taxon>Pseudomonadati</taxon>
        <taxon>Planctomycetota</taxon>
        <taxon>Planctomycetia</taxon>
        <taxon>Pirellulales</taxon>
        <taxon>Lacipirellulaceae</taxon>
        <taxon>Lacipirellula</taxon>
    </lineage>
</organism>
<dbReference type="AlphaFoldDB" id="A0A5K7XMH5"/>
<evidence type="ECO:0000256" key="4">
    <source>
        <dbReference type="PROSITE-ProRule" id="PRU00510"/>
    </source>
</evidence>
<dbReference type="SUPFAM" id="SSF57716">
    <property type="entry name" value="Glucocorticoid receptor-like (DNA-binding domain)"/>
    <property type="match status" value="1"/>
</dbReference>
<sequence>MEKKVQAGFEVQLIALRQRLTREIDSSERALREDVFKPGRITNLPTHPADEDVEGLDSEIAISQNESRLLEQVEGAIERIRAGAFGICQKCGHEIDAERLQAVPYTAYCIECARGEREQIEKPVRDEPRRFL</sequence>
<dbReference type="KEGG" id="lpav:PLANPX_3861"/>
<evidence type="ECO:0000313" key="6">
    <source>
        <dbReference type="EMBL" id="BBO34249.1"/>
    </source>
</evidence>
<dbReference type="Gene3D" id="1.20.120.910">
    <property type="entry name" value="DksA, coiled-coil domain"/>
    <property type="match status" value="1"/>
</dbReference>
<dbReference type="EMBL" id="AP021861">
    <property type="protein sequence ID" value="BBO34249.1"/>
    <property type="molecule type" value="Genomic_DNA"/>
</dbReference>
<evidence type="ECO:0000259" key="5">
    <source>
        <dbReference type="Pfam" id="PF01258"/>
    </source>
</evidence>
<evidence type="ECO:0000256" key="3">
    <source>
        <dbReference type="ARBA" id="ARBA00022833"/>
    </source>
</evidence>
<dbReference type="GO" id="GO:0008270">
    <property type="term" value="F:zinc ion binding"/>
    <property type="evidence" value="ECO:0007669"/>
    <property type="project" value="UniProtKB-KW"/>
</dbReference>
<dbReference type="PROSITE" id="PS51128">
    <property type="entry name" value="ZF_DKSA_2"/>
    <property type="match status" value="1"/>
</dbReference>
<evidence type="ECO:0000256" key="1">
    <source>
        <dbReference type="ARBA" id="ARBA00022723"/>
    </source>
</evidence>
<dbReference type="InterPro" id="IPR000962">
    <property type="entry name" value="Znf_DskA_TraR"/>
</dbReference>
<reference evidence="7" key="1">
    <citation type="submission" date="2019-10" db="EMBL/GenBank/DDBJ databases">
        <title>Lacipirellula parvula gen. nov., sp. nov., representing a lineage of planctomycetes widespread in freshwater anoxic habitats, and description of the family Lacipirellulaceae.</title>
        <authorList>
            <person name="Dedysh S.N."/>
            <person name="Kulichevskaya I.S."/>
            <person name="Beletsky A.V."/>
            <person name="Rakitin A.L."/>
            <person name="Mardanov A.V."/>
            <person name="Ivanova A.A."/>
            <person name="Saltykova V.X."/>
            <person name="Rijpstra W.I.C."/>
            <person name="Sinninghe Damste J.S."/>
            <person name="Ravin N.V."/>
        </authorList>
    </citation>
    <scope>NUCLEOTIDE SEQUENCE [LARGE SCALE GENOMIC DNA]</scope>
    <source>
        <strain evidence="7">PX69</strain>
    </source>
</reference>
<dbReference type="PANTHER" id="PTHR33823">
    <property type="entry name" value="RNA POLYMERASE-BINDING TRANSCRIPTION FACTOR DKSA-RELATED"/>
    <property type="match status" value="1"/>
</dbReference>
<keyword evidence="3" id="KW-0862">Zinc</keyword>